<keyword evidence="1" id="KW-0442">Lipid degradation</keyword>
<dbReference type="HOGENOM" id="CLU_103734_0_1_6"/>
<dbReference type="PIRSF" id="PIRSF006162">
    <property type="entry name" value="PgpA"/>
    <property type="match status" value="1"/>
</dbReference>
<dbReference type="GO" id="GO:0009395">
    <property type="term" value="P:phospholipid catabolic process"/>
    <property type="evidence" value="ECO:0007669"/>
    <property type="project" value="UniProtKB-KW"/>
</dbReference>
<accession>J4WN37</accession>
<evidence type="ECO:0000313" key="4">
    <source>
        <dbReference type="EMBL" id="EJP71080.1"/>
    </source>
</evidence>
<dbReference type="UniPathway" id="UPA00084">
    <property type="reaction ID" value="UER00504"/>
</dbReference>
<dbReference type="InterPro" id="IPR036681">
    <property type="entry name" value="PgpA-like_sf"/>
</dbReference>
<proteinExistence type="predicted"/>
<dbReference type="EC" id="3.1.3.27" evidence="1"/>
<feature type="transmembrane region" description="Helical" evidence="2">
    <location>
        <begin position="140"/>
        <end position="160"/>
    </location>
</feature>
<dbReference type="Proteomes" id="UP000010305">
    <property type="component" value="Unassembled WGS sequence"/>
</dbReference>
<organism evidence="4 5">
    <name type="scientific">SAR86 cluster bacterium SAR86A</name>
    <dbReference type="NCBI Taxonomy" id="1123866"/>
    <lineage>
        <taxon>Bacteria</taxon>
        <taxon>Pseudomonadati</taxon>
        <taxon>Pseudomonadota</taxon>
        <taxon>Gammaproteobacteria</taxon>
        <taxon>SAR86 cluster</taxon>
    </lineage>
</organism>
<dbReference type="GO" id="GO:0046872">
    <property type="term" value="F:metal ion binding"/>
    <property type="evidence" value="ECO:0007669"/>
    <property type="project" value="UniProtKB-KW"/>
</dbReference>
<evidence type="ECO:0000313" key="5">
    <source>
        <dbReference type="Proteomes" id="UP000010305"/>
    </source>
</evidence>
<feature type="transmembrane region" description="Helical" evidence="2">
    <location>
        <begin position="33"/>
        <end position="58"/>
    </location>
</feature>
<keyword evidence="1" id="KW-1208">Phospholipid metabolism</keyword>
<feature type="domain" description="YutG/PgpA" evidence="3">
    <location>
        <begin position="13"/>
        <end position="155"/>
    </location>
</feature>
<evidence type="ECO:0000256" key="1">
    <source>
        <dbReference type="PIRNR" id="PIRNR006162"/>
    </source>
</evidence>
<keyword evidence="1" id="KW-0595">Phospholipid degradation</keyword>
<dbReference type="EMBL" id="JH611157">
    <property type="protein sequence ID" value="EJP71080.1"/>
    <property type="molecule type" value="Genomic_DNA"/>
</dbReference>
<comment type="function">
    <text evidence="1">Lipid phosphatase which dephosphorylates phosphatidylglycerophosphate (PGP) to phosphatidylglycerol (PG).</text>
</comment>
<evidence type="ECO:0000259" key="3">
    <source>
        <dbReference type="Pfam" id="PF04608"/>
    </source>
</evidence>
<gene>
    <name evidence="4" type="primary">pgpA</name>
    <name evidence="4" type="ORF">NT01SARS_0879</name>
</gene>
<keyword evidence="1" id="KW-0443">Lipid metabolism</keyword>
<dbReference type="Pfam" id="PF04608">
    <property type="entry name" value="PgpA"/>
    <property type="match status" value="1"/>
</dbReference>
<keyword evidence="1" id="KW-0460">Magnesium</keyword>
<keyword evidence="1 4" id="KW-0378">Hydrolase</keyword>
<dbReference type="SUPFAM" id="SSF101307">
    <property type="entry name" value="YutG-like"/>
    <property type="match status" value="1"/>
</dbReference>
<reference evidence="4 5" key="1">
    <citation type="journal article" date="2012" name="ISME J.">
        <title>Genomic insights to SAR86, an abundant and uncultivated marine bacterial lineage.</title>
        <authorList>
            <person name="Dupont C.L."/>
            <person name="Rusch D.B."/>
            <person name="Yooseph S."/>
            <person name="Lombardo M.J."/>
            <person name="Richter R.A."/>
            <person name="Valas R."/>
            <person name="Novotny M."/>
            <person name="Yee-Greenbaum J."/>
            <person name="Selengut J.D."/>
            <person name="Haft D.H."/>
            <person name="Halpern A.L."/>
            <person name="Lasken R.S."/>
            <person name="Nealson K."/>
            <person name="Friedman R."/>
            <person name="Venter J.C."/>
        </authorList>
    </citation>
    <scope>NUCLEOTIDE SEQUENCE [LARGE SCALE GENOMIC DNA]</scope>
</reference>
<keyword evidence="1 2" id="KW-0472">Membrane</keyword>
<dbReference type="InterPro" id="IPR007686">
    <property type="entry name" value="YutG/PgpA"/>
</dbReference>
<keyword evidence="1" id="KW-1003">Cell membrane</keyword>
<sequence>MDDFPNLKNPFHFLATLGGIGNIPLAPGTFGSIFSWLIFIFLSHFVNMLYVTFIGIFLSIWICEKASKNLIHKDHRSIVIDELIGIWIALLPVLYLADTQKERIVYAIAALLFFRLFDIFKPFPVSYFDENFKNGTGIVIDDLIAGVMAIIPSYIILTLLT</sequence>
<name>J4WN37_9GAMM</name>
<dbReference type="InterPro" id="IPR026037">
    <property type="entry name" value="PgpA"/>
</dbReference>
<comment type="pathway">
    <text evidence="1">Phospholipid metabolism; phosphatidylglycerol biosynthesis; phosphatidylglycerol from CDP-diacylglycerol: step 2/2.</text>
</comment>
<dbReference type="AlphaFoldDB" id="J4WN37"/>
<keyword evidence="1" id="KW-0997">Cell inner membrane</keyword>
<feature type="transmembrane region" description="Helical" evidence="2">
    <location>
        <begin position="78"/>
        <end position="97"/>
    </location>
</feature>
<feature type="transmembrane region" description="Helical" evidence="2">
    <location>
        <begin position="103"/>
        <end position="120"/>
    </location>
</feature>
<protein>
    <recommendedName>
        <fullName evidence="1">Phosphatidylglycerophosphatase A</fullName>
        <ecNumber evidence="1">3.1.3.27</ecNumber>
    </recommendedName>
    <alternativeName>
        <fullName evidence="1">Phosphatidylglycerolphosphate phosphatase A</fullName>
    </alternativeName>
</protein>
<comment type="catalytic activity">
    <reaction evidence="1">
        <text>a 1,2-diacyl-sn-glycero-3-phospho-(1'-sn-glycero-3'-phosphate) + H2O = a 1,2-diacyl-sn-glycero-3-phospho-(1'-sn-glycerol) + phosphate</text>
        <dbReference type="Rhea" id="RHEA:33751"/>
        <dbReference type="ChEBI" id="CHEBI:15377"/>
        <dbReference type="ChEBI" id="CHEBI:43474"/>
        <dbReference type="ChEBI" id="CHEBI:60110"/>
        <dbReference type="ChEBI" id="CHEBI:64716"/>
        <dbReference type="EC" id="3.1.3.27"/>
    </reaction>
</comment>
<dbReference type="GO" id="GO:0005886">
    <property type="term" value="C:plasma membrane"/>
    <property type="evidence" value="ECO:0007669"/>
    <property type="project" value="UniProtKB-SubCell"/>
</dbReference>
<comment type="cofactor">
    <cofactor evidence="1">
        <name>Mg(2+)</name>
        <dbReference type="ChEBI" id="CHEBI:18420"/>
    </cofactor>
</comment>
<evidence type="ECO:0000256" key="2">
    <source>
        <dbReference type="SAM" id="Phobius"/>
    </source>
</evidence>
<dbReference type="PANTHER" id="PTHR36305:SF1">
    <property type="entry name" value="PHOSPHATIDYLGLYCEROPHOSPHATASE A"/>
    <property type="match status" value="1"/>
</dbReference>
<keyword evidence="2" id="KW-1133">Transmembrane helix</keyword>
<dbReference type="GO" id="GO:0008962">
    <property type="term" value="F:phosphatidylglycerophosphatase activity"/>
    <property type="evidence" value="ECO:0007669"/>
    <property type="project" value="UniProtKB-EC"/>
</dbReference>
<dbReference type="PANTHER" id="PTHR36305">
    <property type="entry name" value="PHOSPHATIDYLGLYCEROPHOSPHATASE A"/>
    <property type="match status" value="1"/>
</dbReference>
<dbReference type="GO" id="GO:0006655">
    <property type="term" value="P:phosphatidylglycerol biosynthetic process"/>
    <property type="evidence" value="ECO:0007669"/>
    <property type="project" value="UniProtKB-UniPathway"/>
</dbReference>
<comment type="subcellular location">
    <subcellularLocation>
        <location evidence="1">Cell inner membrane</location>
        <topology evidence="1">Multi-pass membrane protein</topology>
    </subcellularLocation>
</comment>
<keyword evidence="1" id="KW-0479">Metal-binding</keyword>
<dbReference type="CDD" id="cd06971">
    <property type="entry name" value="PgpA"/>
    <property type="match status" value="1"/>
</dbReference>
<keyword evidence="1 2" id="KW-0812">Transmembrane</keyword>
<dbReference type="STRING" id="1123866.NT01SARS_0879"/>